<proteinExistence type="inferred from homology"/>
<dbReference type="PANTHER" id="PTHR10927">
    <property type="entry name" value="RIBOSOME MATURATION PROTEIN SBDS"/>
    <property type="match status" value="1"/>
</dbReference>
<dbReference type="GO" id="GO:0005634">
    <property type="term" value="C:nucleus"/>
    <property type="evidence" value="ECO:0007669"/>
    <property type="project" value="UniProtKB-SubCell"/>
</dbReference>
<keyword evidence="4" id="KW-0963">Cytoplasm</keyword>
<dbReference type="Proteomes" id="UP000198341">
    <property type="component" value="Chromosome 5"/>
</dbReference>
<keyword evidence="12" id="KW-1185">Reference proteome</keyword>
<dbReference type="EMBL" id="FO082274">
    <property type="protein sequence ID" value="CCO16625.1"/>
    <property type="molecule type" value="Genomic_DNA"/>
</dbReference>
<dbReference type="SUPFAM" id="SSF109728">
    <property type="entry name" value="Hypothetical protein AF0491, middle domain"/>
    <property type="match status" value="1"/>
</dbReference>
<evidence type="ECO:0000256" key="5">
    <source>
        <dbReference type="ARBA" id="ARBA00022517"/>
    </source>
</evidence>
<accession>K8EVY7</accession>
<feature type="domain" description="Ribosome maturation protein SDO1/SBDS N-terminal" evidence="9">
    <location>
        <begin position="16"/>
        <end position="102"/>
    </location>
</feature>
<dbReference type="RefSeq" id="XP_007513067.1">
    <property type="nucleotide sequence ID" value="XM_007513005.1"/>
</dbReference>
<organism evidence="11 12">
    <name type="scientific">Bathycoccus prasinos</name>
    <dbReference type="NCBI Taxonomy" id="41875"/>
    <lineage>
        <taxon>Eukaryota</taxon>
        <taxon>Viridiplantae</taxon>
        <taxon>Chlorophyta</taxon>
        <taxon>Mamiellophyceae</taxon>
        <taxon>Mamiellales</taxon>
        <taxon>Bathycoccaceae</taxon>
        <taxon>Bathycoccus</taxon>
    </lineage>
</organism>
<protein>
    <recommendedName>
        <fullName evidence="13">Ribosome maturation protein SBDS</fullName>
    </recommendedName>
</protein>
<comment type="similarity">
    <text evidence="3">Belongs to the SDO1/SBDS family.</text>
</comment>
<dbReference type="eggNOG" id="KOG2917">
    <property type="taxonomic scope" value="Eukaryota"/>
</dbReference>
<sequence length="408" mass="45744">MAGRLSIPVGIKKLTNVAVVRYKTHGIRFEIACYKNTVVSFRAGAEKDVDNVLQTTAIYLNVSKGIVAKEADLKKAFGTTDEEKICRVILEKGELQVGEKEREVGQESVTRDCVNILVEKTINPETNRPYPHGMIESALKECHFSVDPTKSAKQQALAMIPKLAKLFPIKRAPMRFKFTVAAESEEEAKIREEEMLNFLKEHEANVETNSLSEEKSDDSNNSKFTRTIVCTIESSMYRPCDAYAKASKGSVRLDVLSLSVTAEAESRSAFDESSLQNQSGEHRKQKDMEDSLEGGIARLQLGQRSDPSRINTSQSNKRNAKGAGAGGKAEMVVDEKFILVPRGFIRDLPEEHKSRRERFQELDTIEEGWHVELRKKENSSIVEAVFFSPDNEAFKSYAEARRKALGIF</sequence>
<dbReference type="GO" id="GO:0042256">
    <property type="term" value="P:cytosolic ribosome assembly"/>
    <property type="evidence" value="ECO:0007669"/>
    <property type="project" value="InterPro"/>
</dbReference>
<evidence type="ECO:0008006" key="13">
    <source>
        <dbReference type="Google" id="ProtNLM"/>
    </source>
</evidence>
<evidence type="ECO:0000259" key="10">
    <source>
        <dbReference type="Pfam" id="PF09377"/>
    </source>
</evidence>
<comment type="subcellular location">
    <subcellularLocation>
        <location evidence="2">Cytoplasm</location>
    </subcellularLocation>
    <subcellularLocation>
        <location evidence="1">Nucleus</location>
    </subcellularLocation>
</comment>
<dbReference type="KEGG" id="bpg:Bathy05g01520"/>
<dbReference type="Gene3D" id="1.10.10.900">
    <property type="entry name" value="SBDS protein C-terminal domain, subdomain 1"/>
    <property type="match status" value="1"/>
</dbReference>
<evidence type="ECO:0000256" key="3">
    <source>
        <dbReference type="ARBA" id="ARBA00007433"/>
    </source>
</evidence>
<gene>
    <name evidence="11" type="ORF">Bathy05g01520</name>
</gene>
<dbReference type="AlphaFoldDB" id="K8EVY7"/>
<dbReference type="GeneID" id="19015655"/>
<dbReference type="OrthoDB" id="10253092at2759"/>
<evidence type="ECO:0000256" key="1">
    <source>
        <dbReference type="ARBA" id="ARBA00004123"/>
    </source>
</evidence>
<feature type="region of interest" description="Disordered" evidence="8">
    <location>
        <begin position="267"/>
        <end position="327"/>
    </location>
</feature>
<evidence type="ECO:0000256" key="6">
    <source>
        <dbReference type="ARBA" id="ARBA00023242"/>
    </source>
</evidence>
<feature type="compositionally biased region" description="Basic and acidic residues" evidence="8">
    <location>
        <begin position="280"/>
        <end position="289"/>
    </location>
</feature>
<dbReference type="Pfam" id="PF01172">
    <property type="entry name" value="SBDS_N"/>
    <property type="match status" value="1"/>
</dbReference>
<dbReference type="InterPro" id="IPR002140">
    <property type="entry name" value="Sdo1/SBDS"/>
</dbReference>
<dbReference type="SUPFAM" id="SSF89895">
    <property type="entry name" value="FYSH domain"/>
    <property type="match status" value="1"/>
</dbReference>
<dbReference type="GO" id="GO:0005737">
    <property type="term" value="C:cytoplasm"/>
    <property type="evidence" value="ECO:0007669"/>
    <property type="project" value="UniProtKB-SubCell"/>
</dbReference>
<dbReference type="InterPro" id="IPR039100">
    <property type="entry name" value="Sdo1/SBDS-like"/>
</dbReference>
<comment type="subunit">
    <text evidence="7">Associates with the 60S ribosomal subunit.</text>
</comment>
<reference evidence="11 12" key="1">
    <citation type="submission" date="2011-10" db="EMBL/GenBank/DDBJ databases">
        <authorList>
            <person name="Genoscope - CEA"/>
        </authorList>
    </citation>
    <scope>NUCLEOTIDE SEQUENCE [LARGE SCALE GENOMIC DNA]</scope>
    <source>
        <strain evidence="11 12">RCC 1105</strain>
    </source>
</reference>
<evidence type="ECO:0000313" key="11">
    <source>
        <dbReference type="EMBL" id="CCO16625.1"/>
    </source>
</evidence>
<feature type="domain" description="Ribosome maturation protein SDO1/SBDS central" evidence="10">
    <location>
        <begin position="111"/>
        <end position="172"/>
    </location>
</feature>
<evidence type="ECO:0000313" key="12">
    <source>
        <dbReference type="Proteomes" id="UP000198341"/>
    </source>
</evidence>
<dbReference type="InterPro" id="IPR019783">
    <property type="entry name" value="SDO1/SBDS_N"/>
</dbReference>
<keyword evidence="5" id="KW-0690">Ribosome biogenesis</keyword>
<dbReference type="NCBIfam" id="TIGR00291">
    <property type="entry name" value="RNA_SBDS"/>
    <property type="match status" value="1"/>
</dbReference>
<dbReference type="Pfam" id="PF09377">
    <property type="entry name" value="SBDS_domain_II"/>
    <property type="match status" value="1"/>
</dbReference>
<dbReference type="PANTHER" id="PTHR10927:SF1">
    <property type="entry name" value="RIBOSOME MATURATION PROTEIN SBDS"/>
    <property type="match status" value="1"/>
</dbReference>
<dbReference type="InterPro" id="IPR018978">
    <property type="entry name" value="SDO1/SBDS_central"/>
</dbReference>
<dbReference type="Gene3D" id="3.30.1250.10">
    <property type="entry name" value="Ribosome maturation protein SBDS, N-terminal domain"/>
    <property type="match status" value="1"/>
</dbReference>
<evidence type="ECO:0000256" key="4">
    <source>
        <dbReference type="ARBA" id="ARBA00022490"/>
    </source>
</evidence>
<dbReference type="InterPro" id="IPR036786">
    <property type="entry name" value="Ribosome_mat_SBDS_N_sf"/>
</dbReference>
<dbReference type="STRING" id="41875.K8EVY7"/>
<dbReference type="InterPro" id="IPR037188">
    <property type="entry name" value="Sdo1/SBDS_central_sf"/>
</dbReference>
<keyword evidence="6" id="KW-0539">Nucleus</keyword>
<feature type="compositionally biased region" description="Polar residues" evidence="8">
    <location>
        <begin position="302"/>
        <end position="317"/>
    </location>
</feature>
<evidence type="ECO:0000256" key="2">
    <source>
        <dbReference type="ARBA" id="ARBA00004496"/>
    </source>
</evidence>
<name>K8EVY7_9CHLO</name>
<evidence type="ECO:0000259" key="9">
    <source>
        <dbReference type="Pfam" id="PF01172"/>
    </source>
</evidence>
<evidence type="ECO:0000256" key="7">
    <source>
        <dbReference type="ARBA" id="ARBA00049708"/>
    </source>
</evidence>
<evidence type="ECO:0000256" key="8">
    <source>
        <dbReference type="SAM" id="MobiDB-lite"/>
    </source>
</evidence>